<accession>A0AAD4GYT6</accession>
<feature type="domain" description="Carboxylesterase type B" evidence="4">
    <location>
        <begin position="179"/>
        <end position="660"/>
    </location>
</feature>
<evidence type="ECO:0000256" key="2">
    <source>
        <dbReference type="ARBA" id="ARBA00022801"/>
    </source>
</evidence>
<dbReference type="PANTHER" id="PTHR43142">
    <property type="entry name" value="CARBOXYLIC ESTER HYDROLASE"/>
    <property type="match status" value="1"/>
</dbReference>
<reference evidence="5" key="2">
    <citation type="submission" date="2020-02" db="EMBL/GenBank/DDBJ databases">
        <authorList>
            <person name="Gilchrist C.L.M."/>
            <person name="Chooi Y.-H."/>
        </authorList>
    </citation>
    <scope>NUCLEOTIDE SEQUENCE</scope>
    <source>
        <strain evidence="5">MST-FP2251</strain>
    </source>
</reference>
<dbReference type="InterPro" id="IPR000997">
    <property type="entry name" value="Cholinesterase"/>
</dbReference>
<feature type="signal peptide" evidence="3">
    <location>
        <begin position="1"/>
        <end position="18"/>
    </location>
</feature>
<evidence type="ECO:0000259" key="4">
    <source>
        <dbReference type="Pfam" id="PF00135"/>
    </source>
</evidence>
<dbReference type="FunFam" id="3.40.50.1820:FF:000342">
    <property type="entry name" value="Carboxylic ester hydrolase"/>
    <property type="match status" value="1"/>
</dbReference>
<evidence type="ECO:0000313" key="6">
    <source>
        <dbReference type="Proteomes" id="UP001194746"/>
    </source>
</evidence>
<evidence type="ECO:0000313" key="5">
    <source>
        <dbReference type="EMBL" id="KAF9892963.1"/>
    </source>
</evidence>
<name>A0AAD4GYT6_ASPNN</name>
<proteinExistence type="inferred from homology"/>
<dbReference type="InterPro" id="IPR029058">
    <property type="entry name" value="AB_hydrolase_fold"/>
</dbReference>
<dbReference type="PANTHER" id="PTHR43142:SF3">
    <property type="entry name" value="PUTATIVE (AFU_ORTHOLOGUE AFUA_3G09070)-RELATED"/>
    <property type="match status" value="1"/>
</dbReference>
<organism evidence="5 6">
    <name type="scientific">Aspergillus nanangensis</name>
    <dbReference type="NCBI Taxonomy" id="2582783"/>
    <lineage>
        <taxon>Eukaryota</taxon>
        <taxon>Fungi</taxon>
        <taxon>Dikarya</taxon>
        <taxon>Ascomycota</taxon>
        <taxon>Pezizomycotina</taxon>
        <taxon>Eurotiomycetes</taxon>
        <taxon>Eurotiomycetidae</taxon>
        <taxon>Eurotiales</taxon>
        <taxon>Aspergillaceae</taxon>
        <taxon>Aspergillus</taxon>
        <taxon>Aspergillus subgen. Circumdati</taxon>
    </lineage>
</organism>
<evidence type="ECO:0000256" key="1">
    <source>
        <dbReference type="ARBA" id="ARBA00005964"/>
    </source>
</evidence>
<dbReference type="Proteomes" id="UP001194746">
    <property type="component" value="Unassembled WGS sequence"/>
</dbReference>
<dbReference type="EMBL" id="VCAU01000010">
    <property type="protein sequence ID" value="KAF9892963.1"/>
    <property type="molecule type" value="Genomic_DNA"/>
</dbReference>
<dbReference type="SUPFAM" id="SSF53474">
    <property type="entry name" value="alpha/beta-Hydrolases"/>
    <property type="match status" value="1"/>
</dbReference>
<protein>
    <recommendedName>
        <fullName evidence="4">Carboxylesterase type B domain-containing protein</fullName>
    </recommendedName>
</protein>
<keyword evidence="3" id="KW-0732">Signal</keyword>
<comment type="caution">
    <text evidence="5">The sequence shown here is derived from an EMBL/GenBank/DDBJ whole genome shotgun (WGS) entry which is preliminary data.</text>
</comment>
<dbReference type="InterPro" id="IPR002018">
    <property type="entry name" value="CarbesteraseB"/>
</dbReference>
<dbReference type="PRINTS" id="PR00878">
    <property type="entry name" value="CHOLNESTRASE"/>
</dbReference>
<sequence length="695" mass="75783">MGYSYLPFLGAMLPLVVALNPLGQYGSPMANYVPPSNAKTSLTLLYQNNLNTSDHENHIGAILLDSMGQHGIREACEEIGETMLSRKAIEDHRDDFKRLFAYLAYSGRAESTQGYYIRDGVLSVTPGADTFDVLPFPRRNLHHPVLCTQSSIGPASTDPAREVRIPSDGNTYVGFRDQKSFRFLGIPYADKPQRFMYSTVYSPKSEMIQATNYGFNCAQPAGGSEDCLFLNIQTPFIPKQGSMDNLKPVLFWIHGGGFVSGTGSDPLTDGANLASREDIVVVSINYRLSTLGFLAVPETHIWGNFGLGDQVVALEWTMKNIAQFGGDPRRITIVGETAGAASVRALLASVPASGMFQGAVAMSAKGGGGSLELGSPSATPSTSYMTISESYKRAGKPVISAAGCDLPDLEQRISCLEQAPASTLVNADTVARYIVQDGHFVTGRELDLINKNDSLAKVPVMFGITADEGVPLTRYPPPSINTLAEGIQFALGIDEKQTHAIIDSGLFPRGDTGNLTLDAFHVAQRIATDLHFRCIDQASVFAGVVSGVFQPSYYYQMETFSADYYSNHVGAHGATPDFPNGDADLPYFRVHGSDLPWVFGTLEPLRDGRDLDAVQLVSAYLAEFVRSGQPNPPAEYLEARGYQSTLDAVRKFDRWDPVSHSEGPIQLLSYPSFQESFQDLQQCEMLGYPITYYFR</sequence>
<keyword evidence="6" id="KW-1185">Reference proteome</keyword>
<comment type="similarity">
    <text evidence="1">Belongs to the type-B carboxylesterase/lipase family.</text>
</comment>
<gene>
    <name evidence="5" type="ORF">FE257_000555</name>
</gene>
<dbReference type="GO" id="GO:0004104">
    <property type="term" value="F:cholinesterase activity"/>
    <property type="evidence" value="ECO:0007669"/>
    <property type="project" value="InterPro"/>
</dbReference>
<evidence type="ECO:0000256" key="3">
    <source>
        <dbReference type="SAM" id="SignalP"/>
    </source>
</evidence>
<feature type="chain" id="PRO_5042026083" description="Carboxylesterase type B domain-containing protein" evidence="3">
    <location>
        <begin position="19"/>
        <end position="695"/>
    </location>
</feature>
<dbReference type="AlphaFoldDB" id="A0AAD4GYT6"/>
<dbReference type="Gene3D" id="3.40.50.1820">
    <property type="entry name" value="alpha/beta hydrolase"/>
    <property type="match status" value="1"/>
</dbReference>
<keyword evidence="2" id="KW-0378">Hydrolase</keyword>
<dbReference type="Pfam" id="PF00135">
    <property type="entry name" value="COesterase"/>
    <property type="match status" value="1"/>
</dbReference>
<reference evidence="5" key="1">
    <citation type="journal article" date="2019" name="Beilstein J. Org. Chem.">
        <title>Nanangenines: drimane sesquiterpenoids as the dominant metabolite cohort of a novel Australian fungus, Aspergillus nanangensis.</title>
        <authorList>
            <person name="Lacey H.J."/>
            <person name="Gilchrist C.L.M."/>
            <person name="Crombie A."/>
            <person name="Kalaitzis J.A."/>
            <person name="Vuong D."/>
            <person name="Rutledge P.J."/>
            <person name="Turner P."/>
            <person name="Pitt J.I."/>
            <person name="Lacey E."/>
            <person name="Chooi Y.H."/>
            <person name="Piggott A.M."/>
        </authorList>
    </citation>
    <scope>NUCLEOTIDE SEQUENCE</scope>
    <source>
        <strain evidence="5">MST-FP2251</strain>
    </source>
</reference>